<dbReference type="Pfam" id="PF24551">
    <property type="entry name" value="SH3_Rv0428c"/>
    <property type="match status" value="1"/>
</dbReference>
<name>A0A4V2GAR8_9MICO</name>
<reference evidence="2 3" key="1">
    <citation type="submission" date="2019-02" db="EMBL/GenBank/DDBJ databases">
        <title>Sequencing the genomes of 1000 actinobacteria strains.</title>
        <authorList>
            <person name="Klenk H.-P."/>
        </authorList>
    </citation>
    <scope>NUCLEOTIDE SEQUENCE [LARGE SCALE GENOMIC DNA]</scope>
    <source>
        <strain evidence="2 3">DSM 18319</strain>
    </source>
</reference>
<dbReference type="InterPro" id="IPR056934">
    <property type="entry name" value="SH3_Rv0428c"/>
</dbReference>
<feature type="domain" description="Histone acetyltransferase Rv0428c-like SH3" evidence="1">
    <location>
        <begin position="12"/>
        <end position="62"/>
    </location>
</feature>
<evidence type="ECO:0000259" key="1">
    <source>
        <dbReference type="Pfam" id="PF24551"/>
    </source>
</evidence>
<accession>A0A4V2GAR8</accession>
<protein>
    <recommendedName>
        <fullName evidence="1">Histone acetyltransferase Rv0428c-like SH3 domain-containing protein</fullName>
    </recommendedName>
</protein>
<dbReference type="RefSeq" id="WP_130505309.1">
    <property type="nucleotide sequence ID" value="NZ_SHLC01000001.1"/>
</dbReference>
<dbReference type="AlphaFoldDB" id="A0A4V2GAR8"/>
<proteinExistence type="predicted"/>
<evidence type="ECO:0000313" key="2">
    <source>
        <dbReference type="EMBL" id="RZU64876.1"/>
    </source>
</evidence>
<dbReference type="OrthoDB" id="3631934at2"/>
<dbReference type="Proteomes" id="UP000291483">
    <property type="component" value="Unassembled WGS sequence"/>
</dbReference>
<sequence length="78" mass="8166">MADPVHFITTAPLGTRVVVRQRIPGGLTDALGFLRSVNAEECVVETRDGLKTVPLAAVVAAKEVPPAPPRRRPAPSAG</sequence>
<dbReference type="EMBL" id="SHLC01000001">
    <property type="protein sequence ID" value="RZU64876.1"/>
    <property type="molecule type" value="Genomic_DNA"/>
</dbReference>
<comment type="caution">
    <text evidence="2">The sequence shown here is derived from an EMBL/GenBank/DDBJ whole genome shotgun (WGS) entry which is preliminary data.</text>
</comment>
<keyword evidence="3" id="KW-1185">Reference proteome</keyword>
<evidence type="ECO:0000313" key="3">
    <source>
        <dbReference type="Proteomes" id="UP000291483"/>
    </source>
</evidence>
<gene>
    <name evidence="2" type="ORF">EV379_1187</name>
</gene>
<organism evidence="2 3">
    <name type="scientific">Microterricola gilva</name>
    <dbReference type="NCBI Taxonomy" id="393267"/>
    <lineage>
        <taxon>Bacteria</taxon>
        <taxon>Bacillati</taxon>
        <taxon>Actinomycetota</taxon>
        <taxon>Actinomycetes</taxon>
        <taxon>Micrococcales</taxon>
        <taxon>Microbacteriaceae</taxon>
        <taxon>Microterricola</taxon>
    </lineage>
</organism>